<evidence type="ECO:0000256" key="4">
    <source>
        <dbReference type="ARBA" id="ARBA00022989"/>
    </source>
</evidence>
<keyword evidence="3 6" id="KW-0479">Metal-binding</keyword>
<evidence type="ECO:0000256" key="2">
    <source>
        <dbReference type="ARBA" id="ARBA00022692"/>
    </source>
</evidence>
<dbReference type="InterPro" id="IPR036396">
    <property type="entry name" value="Cyt_P450_sf"/>
</dbReference>
<keyword evidence="2 8" id="KW-0812">Transmembrane</keyword>
<comment type="subcellular location">
    <subcellularLocation>
        <location evidence="1">Membrane</location>
        <topology evidence="1">Single-pass membrane protein</topology>
    </subcellularLocation>
</comment>
<dbReference type="PRINTS" id="PR00463">
    <property type="entry name" value="EP450I"/>
</dbReference>
<accession>A0A6G1BTB9</accession>
<organism evidence="9 10">
    <name type="scientific">Oryza meyeriana var. granulata</name>
    <dbReference type="NCBI Taxonomy" id="110450"/>
    <lineage>
        <taxon>Eukaryota</taxon>
        <taxon>Viridiplantae</taxon>
        <taxon>Streptophyta</taxon>
        <taxon>Embryophyta</taxon>
        <taxon>Tracheophyta</taxon>
        <taxon>Spermatophyta</taxon>
        <taxon>Magnoliopsida</taxon>
        <taxon>Liliopsida</taxon>
        <taxon>Poales</taxon>
        <taxon>Poaceae</taxon>
        <taxon>BOP clade</taxon>
        <taxon>Oryzoideae</taxon>
        <taxon>Oryzeae</taxon>
        <taxon>Oryzinae</taxon>
        <taxon>Oryza</taxon>
        <taxon>Oryza meyeriana</taxon>
    </lineage>
</organism>
<proteinExistence type="inferred from homology"/>
<dbReference type="Gene3D" id="1.10.630.10">
    <property type="entry name" value="Cytochrome P450"/>
    <property type="match status" value="1"/>
</dbReference>
<dbReference type="OrthoDB" id="2789670at2759"/>
<dbReference type="Proteomes" id="UP000479710">
    <property type="component" value="Unassembled WGS sequence"/>
</dbReference>
<protein>
    <recommendedName>
        <fullName evidence="11">Cytochrome P450</fullName>
    </recommendedName>
</protein>
<comment type="cofactor">
    <cofactor evidence="6">
        <name>heme</name>
        <dbReference type="ChEBI" id="CHEBI:30413"/>
    </cofactor>
</comment>
<dbReference type="InterPro" id="IPR002401">
    <property type="entry name" value="Cyt_P450_E_grp-I"/>
</dbReference>
<evidence type="ECO:0000256" key="5">
    <source>
        <dbReference type="ARBA" id="ARBA00023136"/>
    </source>
</evidence>
<dbReference type="GO" id="GO:0016709">
    <property type="term" value="F:oxidoreductase activity, acting on paired donors, with incorporation or reduction of molecular oxygen, NAD(P)H as one donor, and incorporation of one atom of oxygen"/>
    <property type="evidence" value="ECO:0007669"/>
    <property type="project" value="TreeGrafter"/>
</dbReference>
<dbReference type="PANTHER" id="PTHR24298:SF389">
    <property type="entry name" value="OS04G0128400 PROTEIN"/>
    <property type="match status" value="1"/>
</dbReference>
<evidence type="ECO:0000313" key="10">
    <source>
        <dbReference type="Proteomes" id="UP000479710"/>
    </source>
</evidence>
<name>A0A6G1BTB9_9ORYZ</name>
<keyword evidence="6 7" id="KW-0408">Iron</keyword>
<dbReference type="EMBL" id="SPHZ02000011">
    <property type="protein sequence ID" value="KAF0891585.1"/>
    <property type="molecule type" value="Genomic_DNA"/>
</dbReference>
<evidence type="ECO:0000313" key="9">
    <source>
        <dbReference type="EMBL" id="KAF0891585.1"/>
    </source>
</evidence>
<comment type="similarity">
    <text evidence="7">Belongs to the cytochrome P450 family.</text>
</comment>
<evidence type="ECO:0000256" key="3">
    <source>
        <dbReference type="ARBA" id="ARBA00022723"/>
    </source>
</evidence>
<feature type="binding site" description="axial binding residue" evidence="6">
    <location>
        <position position="435"/>
    </location>
    <ligand>
        <name>heme</name>
        <dbReference type="ChEBI" id="CHEBI:30413"/>
    </ligand>
    <ligandPart>
        <name>Fe</name>
        <dbReference type="ChEBI" id="CHEBI:18248"/>
    </ligandPart>
</feature>
<dbReference type="AlphaFoldDB" id="A0A6G1BTB9"/>
<keyword evidence="10" id="KW-1185">Reference proteome</keyword>
<reference evidence="9 10" key="1">
    <citation type="submission" date="2019-11" db="EMBL/GenBank/DDBJ databases">
        <title>Whole genome sequence of Oryza granulata.</title>
        <authorList>
            <person name="Li W."/>
        </authorList>
    </citation>
    <scope>NUCLEOTIDE SEQUENCE [LARGE SCALE GENOMIC DNA]</scope>
    <source>
        <strain evidence="10">cv. Menghai</strain>
        <tissue evidence="9">Leaf</tissue>
    </source>
</reference>
<dbReference type="GO" id="GO:0020037">
    <property type="term" value="F:heme binding"/>
    <property type="evidence" value="ECO:0007669"/>
    <property type="project" value="InterPro"/>
</dbReference>
<keyword evidence="4 8" id="KW-1133">Transmembrane helix</keyword>
<keyword evidence="7" id="KW-0560">Oxidoreductase</keyword>
<evidence type="ECO:0000256" key="8">
    <source>
        <dbReference type="SAM" id="Phobius"/>
    </source>
</evidence>
<evidence type="ECO:0000256" key="1">
    <source>
        <dbReference type="ARBA" id="ARBA00004167"/>
    </source>
</evidence>
<evidence type="ECO:0008006" key="11">
    <source>
        <dbReference type="Google" id="ProtNLM"/>
    </source>
</evidence>
<dbReference type="GO" id="GO:0005506">
    <property type="term" value="F:iron ion binding"/>
    <property type="evidence" value="ECO:0007669"/>
    <property type="project" value="InterPro"/>
</dbReference>
<keyword evidence="6 7" id="KW-0349">Heme</keyword>
<dbReference type="PRINTS" id="PR00385">
    <property type="entry name" value="P450"/>
</dbReference>
<dbReference type="InterPro" id="IPR001128">
    <property type="entry name" value="Cyt_P450"/>
</dbReference>
<dbReference type="PANTHER" id="PTHR24298">
    <property type="entry name" value="FLAVONOID 3'-MONOOXYGENASE-RELATED"/>
    <property type="match status" value="1"/>
</dbReference>
<dbReference type="Pfam" id="PF00067">
    <property type="entry name" value="p450"/>
    <property type="match status" value="1"/>
</dbReference>
<evidence type="ECO:0000256" key="7">
    <source>
        <dbReference type="RuleBase" id="RU000461"/>
    </source>
</evidence>
<dbReference type="SUPFAM" id="SSF48264">
    <property type="entry name" value="Cytochrome P450"/>
    <property type="match status" value="1"/>
</dbReference>
<evidence type="ECO:0000256" key="6">
    <source>
        <dbReference type="PIRSR" id="PIRSR602401-1"/>
    </source>
</evidence>
<gene>
    <name evidence="9" type="ORF">E2562_010576</name>
</gene>
<dbReference type="InterPro" id="IPR017972">
    <property type="entry name" value="Cyt_P450_CS"/>
</dbReference>
<dbReference type="PROSITE" id="PS00086">
    <property type="entry name" value="CYTOCHROME_P450"/>
    <property type="match status" value="1"/>
</dbReference>
<keyword evidence="5 8" id="KW-0472">Membrane</keyword>
<sequence>MYACTQFLVSCDSSKKNATLLTIDMIVPVTLLVLSLFCLAVFRRTIRRARAPASLRQPTVEIRDAAAAHRALVSYADAFLNRPAVLPFTGPGRRRSDNLTTVPYGPQWRVFRRNLTGGILHPSRVSLLAPLQQKAVEALVADITARGAGEVVVRDVVHDALFPLAARLCFGDDIGERHVRALQRVLQEFVLDVAVKDFAGSMLLRLVHWWRLRRFAASRRRQAEVFLPLIAARPRTNHGDSGLIRPYVDSLLDLRVPVGDDADDAGGEGKEGHHSDHALTDDEMVGLVSEFLGGGTESVVSCVEWTLAHLVIQPDVQNKLRREIVDGERLCDDRGSTSPYLRAVILESLRMHPPVPLTMREVRSPQALEDLSLPAEGARVHFILGHIGRDGKAWTDPDEFRPERFMPGGEAESVGPLPGPKEVRMMPFGAGRRFCPGMGLGMAHAGLFVAAVVREFEWAPAASGGVDLTELDGFFKMMRTPLRARATPRRASK</sequence>
<dbReference type="GO" id="GO:0016020">
    <property type="term" value="C:membrane"/>
    <property type="evidence" value="ECO:0007669"/>
    <property type="project" value="UniProtKB-SubCell"/>
</dbReference>
<feature type="transmembrane region" description="Helical" evidence="8">
    <location>
        <begin position="20"/>
        <end position="42"/>
    </location>
</feature>
<keyword evidence="7" id="KW-0503">Monooxygenase</keyword>
<comment type="caution">
    <text evidence="9">The sequence shown here is derived from an EMBL/GenBank/DDBJ whole genome shotgun (WGS) entry which is preliminary data.</text>
</comment>
<dbReference type="InterPro" id="IPR051103">
    <property type="entry name" value="Plant_metabolite_P450s"/>
</dbReference>